<reference evidence="2" key="1">
    <citation type="submission" date="2016-10" db="EMBL/GenBank/DDBJ databases">
        <authorList>
            <person name="Varghese N."/>
            <person name="Submissions S."/>
        </authorList>
    </citation>
    <scope>NUCLEOTIDE SEQUENCE [LARGE SCALE GENOMIC DNA]</scope>
    <source>
        <strain evidence="2">CBMB127</strain>
    </source>
</reference>
<accession>A0A1G9B7B0</accession>
<keyword evidence="2" id="KW-1185">Reference proteome</keyword>
<name>A0A1G9B7B0_9PROT</name>
<sequence>MLNVVAEVNVQVIHENFLSSEIGSRNAAIYPLNHLLLKLGEHITHGLFVDTFADNYNPANWLVLIPAFQ</sequence>
<dbReference type="AlphaFoldDB" id="A0A1G9B7B0"/>
<organism evidence="1 2">
    <name type="scientific">Methylophilus rhizosphaerae</name>
    <dbReference type="NCBI Taxonomy" id="492660"/>
    <lineage>
        <taxon>Bacteria</taxon>
        <taxon>Pseudomonadati</taxon>
        <taxon>Pseudomonadota</taxon>
        <taxon>Betaproteobacteria</taxon>
        <taxon>Nitrosomonadales</taxon>
        <taxon>Methylophilaceae</taxon>
        <taxon>Methylophilus</taxon>
    </lineage>
</organism>
<evidence type="ECO:0000313" key="1">
    <source>
        <dbReference type="EMBL" id="SDK35389.1"/>
    </source>
</evidence>
<protein>
    <submittedName>
        <fullName evidence="1">Uncharacterized protein</fullName>
    </submittedName>
</protein>
<evidence type="ECO:0000313" key="2">
    <source>
        <dbReference type="Proteomes" id="UP000198629"/>
    </source>
</evidence>
<dbReference type="EMBL" id="FNFX01000002">
    <property type="protein sequence ID" value="SDK35389.1"/>
    <property type="molecule type" value="Genomic_DNA"/>
</dbReference>
<proteinExistence type="predicted"/>
<dbReference type="Proteomes" id="UP000198629">
    <property type="component" value="Unassembled WGS sequence"/>
</dbReference>
<gene>
    <name evidence="1" type="ORF">SAMN05192566_1025</name>
</gene>